<evidence type="ECO:0000256" key="3">
    <source>
        <dbReference type="ARBA" id="ARBA00022842"/>
    </source>
</evidence>
<gene>
    <name evidence="6" type="ORF">GCM10009691_14430</name>
</gene>
<dbReference type="Proteomes" id="UP001501791">
    <property type="component" value="Unassembled WGS sequence"/>
</dbReference>
<reference evidence="6 7" key="1">
    <citation type="journal article" date="2019" name="Int. J. Syst. Evol. Microbiol.">
        <title>The Global Catalogue of Microorganisms (GCM) 10K type strain sequencing project: providing services to taxonomists for standard genome sequencing and annotation.</title>
        <authorList>
            <consortium name="The Broad Institute Genomics Platform"/>
            <consortium name="The Broad Institute Genome Sequencing Center for Infectious Disease"/>
            <person name="Wu L."/>
            <person name="Ma J."/>
        </authorList>
    </citation>
    <scope>NUCLEOTIDE SEQUENCE [LARGE SCALE GENOMIC DNA]</scope>
    <source>
        <strain evidence="6 7">JCM 13319</strain>
    </source>
</reference>
<dbReference type="InterPro" id="IPR015797">
    <property type="entry name" value="NUDIX_hydrolase-like_dom_sf"/>
</dbReference>
<proteinExistence type="predicted"/>
<protein>
    <recommendedName>
        <fullName evidence="5">Nudix hydrolase domain-containing protein</fullName>
    </recommendedName>
</protein>
<evidence type="ECO:0000256" key="2">
    <source>
        <dbReference type="ARBA" id="ARBA00022801"/>
    </source>
</evidence>
<dbReference type="Pfam" id="PF00293">
    <property type="entry name" value="NUDIX"/>
    <property type="match status" value="1"/>
</dbReference>
<dbReference type="Gene3D" id="3.90.79.10">
    <property type="entry name" value="Nucleoside Triphosphate Pyrophosphohydrolase"/>
    <property type="match status" value="1"/>
</dbReference>
<dbReference type="SUPFAM" id="SSF55811">
    <property type="entry name" value="Nudix"/>
    <property type="match status" value="1"/>
</dbReference>
<dbReference type="PROSITE" id="PS51462">
    <property type="entry name" value="NUDIX"/>
    <property type="match status" value="1"/>
</dbReference>
<organism evidence="6 7">
    <name type="scientific">Brevibacterium picturae</name>
    <dbReference type="NCBI Taxonomy" id="260553"/>
    <lineage>
        <taxon>Bacteria</taxon>
        <taxon>Bacillati</taxon>
        <taxon>Actinomycetota</taxon>
        <taxon>Actinomycetes</taxon>
        <taxon>Micrococcales</taxon>
        <taxon>Brevibacteriaceae</taxon>
        <taxon>Brevibacterium</taxon>
    </lineage>
</organism>
<dbReference type="CDD" id="cd04685">
    <property type="entry name" value="NUDIX_Hydrolase"/>
    <property type="match status" value="1"/>
</dbReference>
<keyword evidence="4" id="KW-0472">Membrane</keyword>
<evidence type="ECO:0000313" key="6">
    <source>
        <dbReference type="EMBL" id="GAA1540731.1"/>
    </source>
</evidence>
<evidence type="ECO:0000313" key="7">
    <source>
        <dbReference type="Proteomes" id="UP001501791"/>
    </source>
</evidence>
<sequence length="204" mass="23183">MHPTGLVAWALPDIVLSVTIAVLPIACRFTILHKLRPSIVNSWRTMKPRKASRVVLLNERDEVLLIRARDLLTPTHQWWMTCGGGSELGESAAQTAARELAEETGLECEPGELIGPLATRDEVFEFTEKSLHQHETYFAFRTNEDIELEDAVWTDIEKRSLLEFRWWSREELMATTETIYPKDLLNLMDLVTAGSVPDVPLVID</sequence>
<dbReference type="EMBL" id="BAAALY010000006">
    <property type="protein sequence ID" value="GAA1540731.1"/>
    <property type="molecule type" value="Genomic_DNA"/>
</dbReference>
<accession>A0ABN2BHL3</accession>
<feature type="transmembrane region" description="Helical" evidence="4">
    <location>
        <begin position="6"/>
        <end position="27"/>
    </location>
</feature>
<name>A0ABN2BHL3_9MICO</name>
<evidence type="ECO:0000256" key="1">
    <source>
        <dbReference type="ARBA" id="ARBA00001946"/>
    </source>
</evidence>
<comment type="caution">
    <text evidence="6">The sequence shown here is derived from an EMBL/GenBank/DDBJ whole genome shotgun (WGS) entry which is preliminary data.</text>
</comment>
<dbReference type="InterPro" id="IPR020084">
    <property type="entry name" value="NUDIX_hydrolase_CS"/>
</dbReference>
<feature type="domain" description="Nudix hydrolase" evidence="5">
    <location>
        <begin position="47"/>
        <end position="191"/>
    </location>
</feature>
<keyword evidence="4" id="KW-1133">Transmembrane helix</keyword>
<dbReference type="PROSITE" id="PS00893">
    <property type="entry name" value="NUDIX_BOX"/>
    <property type="match status" value="1"/>
</dbReference>
<dbReference type="PANTHER" id="PTHR43046:SF12">
    <property type="entry name" value="GDP-MANNOSE MANNOSYL HYDROLASE"/>
    <property type="match status" value="1"/>
</dbReference>
<dbReference type="PANTHER" id="PTHR43046">
    <property type="entry name" value="GDP-MANNOSE MANNOSYL HYDROLASE"/>
    <property type="match status" value="1"/>
</dbReference>
<keyword evidence="3" id="KW-0460">Magnesium</keyword>
<evidence type="ECO:0000256" key="4">
    <source>
        <dbReference type="SAM" id="Phobius"/>
    </source>
</evidence>
<evidence type="ECO:0000259" key="5">
    <source>
        <dbReference type="PROSITE" id="PS51462"/>
    </source>
</evidence>
<keyword evidence="4" id="KW-0812">Transmembrane</keyword>
<keyword evidence="2" id="KW-0378">Hydrolase</keyword>
<comment type="cofactor">
    <cofactor evidence="1">
        <name>Mg(2+)</name>
        <dbReference type="ChEBI" id="CHEBI:18420"/>
    </cofactor>
</comment>
<dbReference type="InterPro" id="IPR000086">
    <property type="entry name" value="NUDIX_hydrolase_dom"/>
</dbReference>
<keyword evidence="7" id="KW-1185">Reference proteome</keyword>